<reference evidence="3" key="1">
    <citation type="journal article" date="2017" name="Front. Plant Sci.">
        <title>Climate Clever Clovers: New Paradigm to Reduce the Environmental Footprint of Ruminants by Breeding Low Methanogenic Forages Utilizing Haplotype Variation.</title>
        <authorList>
            <person name="Kaur P."/>
            <person name="Appels R."/>
            <person name="Bayer P.E."/>
            <person name="Keeble-Gagnere G."/>
            <person name="Wang J."/>
            <person name="Hirakawa H."/>
            <person name="Shirasawa K."/>
            <person name="Vercoe P."/>
            <person name="Stefanova K."/>
            <person name="Durmic Z."/>
            <person name="Nichols P."/>
            <person name="Revell C."/>
            <person name="Isobe S.N."/>
            <person name="Edwards D."/>
            <person name="Erskine W."/>
        </authorList>
    </citation>
    <scope>NUCLEOTIDE SEQUENCE [LARGE SCALE GENOMIC DNA]</scope>
    <source>
        <strain evidence="3">cv. Daliak</strain>
    </source>
</reference>
<dbReference type="EMBL" id="DF973223">
    <property type="protein sequence ID" value="GAU20955.1"/>
    <property type="molecule type" value="Genomic_DNA"/>
</dbReference>
<proteinExistence type="predicted"/>
<name>A0A2Z6M6T1_TRISU</name>
<protein>
    <submittedName>
        <fullName evidence="2">Uncharacterized protein</fullName>
    </submittedName>
</protein>
<feature type="region of interest" description="Disordered" evidence="1">
    <location>
        <begin position="32"/>
        <end position="75"/>
    </location>
</feature>
<sequence>MLWLSYCIVEAYKLWQRQPLQDREVIRKDVSTRRSTLHINNQQTDHSDNVNQRSESHIPQTPLSDHLTQRQKETVKHTMYQTCRTTLASRNVTFNSQPRAHT</sequence>
<accession>A0A2Z6M6T1</accession>
<dbReference type="AlphaFoldDB" id="A0A2Z6M6T1"/>
<evidence type="ECO:0000313" key="3">
    <source>
        <dbReference type="Proteomes" id="UP000242715"/>
    </source>
</evidence>
<feature type="compositionally biased region" description="Polar residues" evidence="1">
    <location>
        <begin position="33"/>
        <end position="63"/>
    </location>
</feature>
<keyword evidence="3" id="KW-1185">Reference proteome</keyword>
<gene>
    <name evidence="2" type="ORF">TSUD_201040</name>
</gene>
<evidence type="ECO:0000256" key="1">
    <source>
        <dbReference type="SAM" id="MobiDB-lite"/>
    </source>
</evidence>
<evidence type="ECO:0000313" key="2">
    <source>
        <dbReference type="EMBL" id="GAU20955.1"/>
    </source>
</evidence>
<dbReference type="Proteomes" id="UP000242715">
    <property type="component" value="Unassembled WGS sequence"/>
</dbReference>
<dbReference type="OrthoDB" id="1080856at2759"/>
<organism evidence="2 3">
    <name type="scientific">Trifolium subterraneum</name>
    <name type="common">Subterranean clover</name>
    <dbReference type="NCBI Taxonomy" id="3900"/>
    <lineage>
        <taxon>Eukaryota</taxon>
        <taxon>Viridiplantae</taxon>
        <taxon>Streptophyta</taxon>
        <taxon>Embryophyta</taxon>
        <taxon>Tracheophyta</taxon>
        <taxon>Spermatophyta</taxon>
        <taxon>Magnoliopsida</taxon>
        <taxon>eudicotyledons</taxon>
        <taxon>Gunneridae</taxon>
        <taxon>Pentapetalae</taxon>
        <taxon>rosids</taxon>
        <taxon>fabids</taxon>
        <taxon>Fabales</taxon>
        <taxon>Fabaceae</taxon>
        <taxon>Papilionoideae</taxon>
        <taxon>50 kb inversion clade</taxon>
        <taxon>NPAAA clade</taxon>
        <taxon>Hologalegina</taxon>
        <taxon>IRL clade</taxon>
        <taxon>Trifolieae</taxon>
        <taxon>Trifolium</taxon>
    </lineage>
</organism>